<proteinExistence type="predicted"/>
<evidence type="ECO:0000313" key="7">
    <source>
        <dbReference type="Proteomes" id="UP001597389"/>
    </source>
</evidence>
<comment type="caution">
    <text evidence="6">The sequence shown here is derived from an EMBL/GenBank/DDBJ whole genome shotgun (WGS) entry which is preliminary data.</text>
</comment>
<evidence type="ECO:0000259" key="5">
    <source>
        <dbReference type="PROSITE" id="PS51779"/>
    </source>
</evidence>
<dbReference type="InterPro" id="IPR010827">
    <property type="entry name" value="BamA/TamA_POTRA"/>
</dbReference>
<dbReference type="Proteomes" id="UP001597389">
    <property type="component" value="Unassembled WGS sequence"/>
</dbReference>
<dbReference type="InterPro" id="IPR000184">
    <property type="entry name" value="Bac_surfAg_D15"/>
</dbReference>
<keyword evidence="2" id="KW-1134">Transmembrane beta strand</keyword>
<sequence>MKYLLSIIPLLFISLLQAAEVRIVGIDEKSRVIFEDQLKPRLQFISARPATSWRADDAAFYLKRLLLRRGYAKSDVQWSISGNTIILKVTSGQRYFYGTVATRSTTTLDSEALTNYFYQPLVEGELVSIKNAPYIQEYTDKGVTNVENFLKASAFWKAKVTLVKEQLDPSTGRMNVLLDIDQGQLHILTRPTFKGISPATQQEILQLFPDIVGQASTTENIVKINAEVNSYFRRTGYHFAKVDVETLHANNRTTLAFTINQGRRYVLRNIKVHGNRDTETKRIARQYKNLVNKTYDADKADKATNKLLRSGIFSKVIVTPQPQDDGYIDLDIEIEEGKSVTTSTYVGTDSYEGLILGLSYSDLNFAGKMWQLSARGEYTGRGLLGEVGITEPFFLGELVSFNVRGFALQRSPDGYEKYEIGTEGSWTWQPTDNYSLRAYLGTGFVSTSSGSMTDEELGPRDYVNTRIGLLQNLDLRNDPILPSDGYNGELLTELGSIVGDATTSYFKIDVNNSYRYSINDKHYLISRFDVGVITPAESAKLPIDRRFFSGGTNSVRSFDERGLGPRSNAGDPLGGEAYWVGSAELVRRIKGPIYASLFYDLGQVYSQYEDLSFSNPSQAIGLSARIHLPIGPIRFEYGYNLNRQPKEPQGTFHFTIGASF</sequence>
<dbReference type="PROSITE" id="PS51779">
    <property type="entry name" value="POTRA"/>
    <property type="match status" value="1"/>
</dbReference>
<keyword evidence="7" id="KW-1185">Reference proteome</keyword>
<name>A0ABW4ZA09_9BACT</name>
<gene>
    <name evidence="6" type="ORF">ACFSW8_07995</name>
</gene>
<organism evidence="6 7">
    <name type="scientific">Rubritalea tangerina</name>
    <dbReference type="NCBI Taxonomy" id="430798"/>
    <lineage>
        <taxon>Bacteria</taxon>
        <taxon>Pseudomonadati</taxon>
        <taxon>Verrucomicrobiota</taxon>
        <taxon>Verrucomicrobiia</taxon>
        <taxon>Verrucomicrobiales</taxon>
        <taxon>Rubritaleaceae</taxon>
        <taxon>Rubritalea</taxon>
    </lineage>
</organism>
<dbReference type="Pfam" id="PF07244">
    <property type="entry name" value="POTRA"/>
    <property type="match status" value="1"/>
</dbReference>
<dbReference type="PANTHER" id="PTHR12815">
    <property type="entry name" value="SORTING AND ASSEMBLY MACHINERY SAMM50 PROTEIN FAMILY MEMBER"/>
    <property type="match status" value="1"/>
</dbReference>
<keyword evidence="3" id="KW-0812">Transmembrane</keyword>
<evidence type="ECO:0000313" key="6">
    <source>
        <dbReference type="EMBL" id="MFD2158833.1"/>
    </source>
</evidence>
<reference evidence="7" key="1">
    <citation type="journal article" date="2019" name="Int. J. Syst. Evol. Microbiol.">
        <title>The Global Catalogue of Microorganisms (GCM) 10K type strain sequencing project: providing services to taxonomists for standard genome sequencing and annotation.</title>
        <authorList>
            <consortium name="The Broad Institute Genomics Platform"/>
            <consortium name="The Broad Institute Genome Sequencing Center for Infectious Disease"/>
            <person name="Wu L."/>
            <person name="Ma J."/>
        </authorList>
    </citation>
    <scope>NUCLEOTIDE SEQUENCE [LARGE SCALE GENOMIC DNA]</scope>
    <source>
        <strain evidence="7">CCUG 57942</strain>
    </source>
</reference>
<dbReference type="Gene3D" id="2.40.160.50">
    <property type="entry name" value="membrane protein fhac: a member of the omp85/tpsb transporter family"/>
    <property type="match status" value="1"/>
</dbReference>
<dbReference type="InterPro" id="IPR039910">
    <property type="entry name" value="D15-like"/>
</dbReference>
<evidence type="ECO:0000256" key="2">
    <source>
        <dbReference type="ARBA" id="ARBA00022452"/>
    </source>
</evidence>
<dbReference type="InterPro" id="IPR034746">
    <property type="entry name" value="POTRA"/>
</dbReference>
<comment type="subcellular location">
    <subcellularLocation>
        <location evidence="1">Membrane</location>
    </subcellularLocation>
</comment>
<dbReference type="RefSeq" id="WP_377089336.1">
    <property type="nucleotide sequence ID" value="NZ_JBHSJL010000014.1"/>
</dbReference>
<dbReference type="PANTHER" id="PTHR12815:SF18">
    <property type="entry name" value="SORTING AND ASSEMBLY MACHINERY COMPONENT 50 HOMOLOG"/>
    <property type="match status" value="1"/>
</dbReference>
<accession>A0ABW4ZA09</accession>
<evidence type="ECO:0000256" key="3">
    <source>
        <dbReference type="ARBA" id="ARBA00022692"/>
    </source>
</evidence>
<dbReference type="Gene3D" id="3.10.20.310">
    <property type="entry name" value="membrane protein fhac"/>
    <property type="match status" value="1"/>
</dbReference>
<evidence type="ECO:0000256" key="1">
    <source>
        <dbReference type="ARBA" id="ARBA00004370"/>
    </source>
</evidence>
<evidence type="ECO:0000256" key="4">
    <source>
        <dbReference type="ARBA" id="ARBA00023136"/>
    </source>
</evidence>
<keyword evidence="4" id="KW-0472">Membrane</keyword>
<dbReference type="EMBL" id="JBHUJB010000034">
    <property type="protein sequence ID" value="MFD2158833.1"/>
    <property type="molecule type" value="Genomic_DNA"/>
</dbReference>
<dbReference type="Pfam" id="PF01103">
    <property type="entry name" value="Omp85"/>
    <property type="match status" value="1"/>
</dbReference>
<feature type="domain" description="POTRA" evidence="5">
    <location>
        <begin position="265"/>
        <end position="337"/>
    </location>
</feature>
<protein>
    <submittedName>
        <fullName evidence="6">Outer membrane protein assembly factor</fullName>
    </submittedName>
</protein>